<reference evidence="1 2" key="1">
    <citation type="submission" date="2022-06" db="EMBL/GenBank/DDBJ databases">
        <title>Endosaccharibacter gen. nov., sp. nov., endophytic bacteria isolated from sugarcane.</title>
        <authorList>
            <person name="Pitiwittayakul N."/>
            <person name="Yukphan P."/>
            <person name="Charoenyingcharoen P."/>
            <person name="Tanasupawat S."/>
        </authorList>
    </citation>
    <scope>NUCLEOTIDE SEQUENCE [LARGE SCALE GENOMIC DNA]</scope>
    <source>
        <strain evidence="1 2">KSS8</strain>
    </source>
</reference>
<name>A0ABT1WAS3_9PROT</name>
<dbReference type="SUPFAM" id="SSF53474">
    <property type="entry name" value="alpha/beta-Hydrolases"/>
    <property type="match status" value="1"/>
</dbReference>
<comment type="caution">
    <text evidence="1">The sequence shown here is derived from an EMBL/GenBank/DDBJ whole genome shotgun (WGS) entry which is preliminary data.</text>
</comment>
<accession>A0ABT1WAS3</accession>
<dbReference type="RefSeq" id="WP_422864833.1">
    <property type="nucleotide sequence ID" value="NZ_JAMSKV010000011.1"/>
</dbReference>
<dbReference type="Proteomes" id="UP001524587">
    <property type="component" value="Unassembled WGS sequence"/>
</dbReference>
<protein>
    <recommendedName>
        <fullName evidence="3">DUF2974 domain-containing protein</fullName>
    </recommendedName>
</protein>
<proteinExistence type="predicted"/>
<dbReference type="Pfam" id="PF26363">
    <property type="entry name" value="Phospholipase-like"/>
    <property type="match status" value="1"/>
</dbReference>
<organism evidence="1 2">
    <name type="scientific">Endosaccharibacter trunci</name>
    <dbReference type="NCBI Taxonomy" id="2812733"/>
    <lineage>
        <taxon>Bacteria</taxon>
        <taxon>Pseudomonadati</taxon>
        <taxon>Pseudomonadota</taxon>
        <taxon>Alphaproteobacteria</taxon>
        <taxon>Acetobacterales</taxon>
        <taxon>Acetobacteraceae</taxon>
        <taxon>Endosaccharibacter</taxon>
    </lineage>
</organism>
<keyword evidence="2" id="KW-1185">Reference proteome</keyword>
<evidence type="ECO:0000313" key="1">
    <source>
        <dbReference type="EMBL" id="MCQ8279347.1"/>
    </source>
</evidence>
<evidence type="ECO:0000313" key="2">
    <source>
        <dbReference type="Proteomes" id="UP001524587"/>
    </source>
</evidence>
<dbReference type="EMBL" id="JAMSKV010000011">
    <property type="protein sequence ID" value="MCQ8279347.1"/>
    <property type="molecule type" value="Genomic_DNA"/>
</dbReference>
<evidence type="ECO:0008006" key="3">
    <source>
        <dbReference type="Google" id="ProtNLM"/>
    </source>
</evidence>
<sequence>MAMLNGDVLDRNQMTTANLVVRLQQDFGPAPSLQVFQNAAQAAYDPSRASSLGLKPFLDGHGNPMSETLASGMTASAYVDGQGNIIVAYQGTITGAQNQLDIAILSGTDPAKLKGFSDALGFAQQVEAAAKSRDINQTHLYVTGHSLGGTLASYVASQTGLGGTAFASSGVPGYRAPPIPAANFVTYVEKGDPFANYATDAAERGSAAVANVRMDHYGTVVSLGTSADAAELKQFAAKISGQSIGAVLAGHSALSQAQIASLENQFFTLMGEHHNLSTYDADSAHARVSASAYGLQTTSMTQFMSSMAADAKNLLAFLPRIYSAPSAPAAIDRFGQNFPDLAREITSMMHAQTLQGAFGELEAIEPTLYTAMTNAGGLTTIIEALGHHPVGAMPHHLASM</sequence>
<gene>
    <name evidence="1" type="ORF">NFI95_12935</name>
</gene>
<dbReference type="InterPro" id="IPR029058">
    <property type="entry name" value="AB_hydrolase_fold"/>
</dbReference>
<dbReference type="Gene3D" id="3.40.50.1820">
    <property type="entry name" value="alpha/beta hydrolase"/>
    <property type="match status" value="1"/>
</dbReference>